<evidence type="ECO:0000313" key="3">
    <source>
        <dbReference type="EMBL" id="OMJ92981.1"/>
    </source>
</evidence>
<keyword evidence="1" id="KW-0812">Transmembrane</keyword>
<dbReference type="AlphaFoldDB" id="A0A1R2CVI1"/>
<protein>
    <submittedName>
        <fullName evidence="3">Uncharacterized protein</fullName>
    </submittedName>
</protein>
<feature type="transmembrane region" description="Helical" evidence="1">
    <location>
        <begin position="313"/>
        <end position="331"/>
    </location>
</feature>
<evidence type="ECO:0000256" key="1">
    <source>
        <dbReference type="SAM" id="Phobius"/>
    </source>
</evidence>
<dbReference type="Proteomes" id="UP000187209">
    <property type="component" value="Unassembled WGS sequence"/>
</dbReference>
<feature type="transmembrane region" description="Helical" evidence="1">
    <location>
        <begin position="360"/>
        <end position="378"/>
    </location>
</feature>
<keyword evidence="4" id="KW-1185">Reference proteome</keyword>
<comment type="caution">
    <text evidence="3">The sequence shown here is derived from an EMBL/GenBank/DDBJ whole genome shotgun (WGS) entry which is preliminary data.</text>
</comment>
<evidence type="ECO:0000256" key="2">
    <source>
        <dbReference type="SAM" id="SignalP"/>
    </source>
</evidence>
<sequence length="474" mass="53636">MILVNLLCLFLLASCLVFSLYSLLSSSWTSFEIDSLVFKHGLMHSIKTPEQYNLADYKCLKVLSCDLAEASELCNLSKKLETAKNIYLGFEVASIFIMIMLIERLVLIMLNKPYGNQKFFLALMWIFPLTKSSGIAAFLIVSNVNIDNSSKSEEVNSENGIYLAFTALSLSIASTITMIIARVYNTNRVIKLNITVPTSKFLNPFLMFLVSQSFYVLSKLYPTSSFNEFTLIKMNLYTVETLDNYHNLPMSCAAGQTCSHSDDSCSIFSSLNSVSNTAFYIESLVYLFGFLWLEAFFHVLFKVNIGTKILNHFYPVLYIIMLIISLIFYIMKSHIQYGAECSIEDFDNGFKLCAELGTTFYIISVVFGSLTMITYQLIYSMFYAQNNFDNENKVMAEPDDLKKPQFDQDMKVKNLDDADNTNADIKSNSGTTVTDGNIIVNECDFCHQQFKPSEAGIADKGKKYHYKCFVLSGN</sequence>
<feature type="transmembrane region" description="Helical" evidence="1">
    <location>
        <begin position="278"/>
        <end position="301"/>
    </location>
</feature>
<accession>A0A1R2CVI1</accession>
<dbReference type="EMBL" id="MPUH01000051">
    <property type="protein sequence ID" value="OMJ92981.1"/>
    <property type="molecule type" value="Genomic_DNA"/>
</dbReference>
<reference evidence="3 4" key="1">
    <citation type="submission" date="2016-11" db="EMBL/GenBank/DDBJ databases">
        <title>The macronuclear genome of Stentor coeruleus: a giant cell with tiny introns.</title>
        <authorList>
            <person name="Slabodnick M."/>
            <person name="Ruby J.G."/>
            <person name="Reiff S.B."/>
            <person name="Swart E.C."/>
            <person name="Gosai S."/>
            <person name="Prabakaran S."/>
            <person name="Witkowska E."/>
            <person name="Larue G.E."/>
            <person name="Fisher S."/>
            <person name="Freeman R.M."/>
            <person name="Gunawardena J."/>
            <person name="Chu W."/>
            <person name="Stover N.A."/>
            <person name="Gregory B.D."/>
            <person name="Nowacki M."/>
            <person name="Derisi J."/>
            <person name="Roy S.W."/>
            <person name="Marshall W.F."/>
            <person name="Sood P."/>
        </authorList>
    </citation>
    <scope>NUCLEOTIDE SEQUENCE [LARGE SCALE GENOMIC DNA]</scope>
    <source>
        <strain evidence="3">WM001</strain>
    </source>
</reference>
<dbReference type="OrthoDB" id="327452at2759"/>
<proteinExistence type="predicted"/>
<evidence type="ECO:0000313" key="4">
    <source>
        <dbReference type="Proteomes" id="UP000187209"/>
    </source>
</evidence>
<feature type="transmembrane region" description="Helical" evidence="1">
    <location>
        <begin position="119"/>
        <end position="141"/>
    </location>
</feature>
<organism evidence="3 4">
    <name type="scientific">Stentor coeruleus</name>
    <dbReference type="NCBI Taxonomy" id="5963"/>
    <lineage>
        <taxon>Eukaryota</taxon>
        <taxon>Sar</taxon>
        <taxon>Alveolata</taxon>
        <taxon>Ciliophora</taxon>
        <taxon>Postciliodesmatophora</taxon>
        <taxon>Heterotrichea</taxon>
        <taxon>Heterotrichida</taxon>
        <taxon>Stentoridae</taxon>
        <taxon>Stentor</taxon>
    </lineage>
</organism>
<gene>
    <name evidence="3" type="ORF">SteCoe_4204</name>
</gene>
<keyword evidence="2" id="KW-0732">Signal</keyword>
<feature type="transmembrane region" description="Helical" evidence="1">
    <location>
        <begin position="86"/>
        <end position="107"/>
    </location>
</feature>
<feature type="chain" id="PRO_5013000633" evidence="2">
    <location>
        <begin position="16"/>
        <end position="474"/>
    </location>
</feature>
<keyword evidence="1" id="KW-1133">Transmembrane helix</keyword>
<feature type="transmembrane region" description="Helical" evidence="1">
    <location>
        <begin position="201"/>
        <end position="221"/>
    </location>
</feature>
<keyword evidence="1" id="KW-0472">Membrane</keyword>
<name>A0A1R2CVI1_9CILI</name>
<feature type="signal peptide" evidence="2">
    <location>
        <begin position="1"/>
        <end position="15"/>
    </location>
</feature>
<feature type="transmembrane region" description="Helical" evidence="1">
    <location>
        <begin position="161"/>
        <end position="181"/>
    </location>
</feature>